<evidence type="ECO:0000256" key="9">
    <source>
        <dbReference type="ARBA" id="ARBA00023152"/>
    </source>
</evidence>
<keyword evidence="5" id="KW-0547">Nucleotide-binding</keyword>
<evidence type="ECO:0000256" key="7">
    <source>
        <dbReference type="ARBA" id="ARBA00022840"/>
    </source>
</evidence>
<name>A0AAD2G4U4_9STRA</name>
<keyword evidence="6" id="KW-0418">Kinase</keyword>
<evidence type="ECO:0000256" key="4">
    <source>
        <dbReference type="ARBA" id="ARBA00022723"/>
    </source>
</evidence>
<reference evidence="12" key="1">
    <citation type="submission" date="2023-08" db="EMBL/GenBank/DDBJ databases">
        <authorList>
            <person name="Audoor S."/>
            <person name="Bilcke G."/>
        </authorList>
    </citation>
    <scope>NUCLEOTIDE SEQUENCE</scope>
</reference>
<dbReference type="SUPFAM" id="SSF53784">
    <property type="entry name" value="Phosphofructokinase"/>
    <property type="match status" value="1"/>
</dbReference>
<keyword evidence="8" id="KW-0460">Magnesium</keyword>
<accession>A0AAD2G4U4</accession>
<keyword evidence="13" id="KW-1185">Reference proteome</keyword>
<dbReference type="GO" id="GO:0046872">
    <property type="term" value="F:metal ion binding"/>
    <property type="evidence" value="ECO:0007669"/>
    <property type="project" value="UniProtKB-KW"/>
</dbReference>
<evidence type="ECO:0000256" key="6">
    <source>
        <dbReference type="ARBA" id="ARBA00022777"/>
    </source>
</evidence>
<dbReference type="Proteomes" id="UP001295423">
    <property type="component" value="Unassembled WGS sequence"/>
</dbReference>
<evidence type="ECO:0000313" key="13">
    <source>
        <dbReference type="Proteomes" id="UP001295423"/>
    </source>
</evidence>
<comment type="function">
    <text evidence="2">Catalyzes the phosphorylation of D-fructose 6-phosphate to fructose 1,6-bisphosphate by ATP, the first committing step of glycolysis.</text>
</comment>
<comment type="catalytic activity">
    <reaction evidence="10">
        <text>beta-D-fructose 6-phosphate + ATP = beta-D-fructose 1,6-bisphosphate + ADP + H(+)</text>
        <dbReference type="Rhea" id="RHEA:16109"/>
        <dbReference type="ChEBI" id="CHEBI:15378"/>
        <dbReference type="ChEBI" id="CHEBI:30616"/>
        <dbReference type="ChEBI" id="CHEBI:32966"/>
        <dbReference type="ChEBI" id="CHEBI:57634"/>
        <dbReference type="ChEBI" id="CHEBI:456216"/>
        <dbReference type="EC" id="2.7.1.11"/>
    </reaction>
</comment>
<dbReference type="Gene3D" id="3.40.50.450">
    <property type="match status" value="1"/>
</dbReference>
<dbReference type="GO" id="GO:0003872">
    <property type="term" value="F:6-phosphofructokinase activity"/>
    <property type="evidence" value="ECO:0007669"/>
    <property type="project" value="UniProtKB-EC"/>
</dbReference>
<dbReference type="NCBIfam" id="NF005301">
    <property type="entry name" value="PRK06830.1"/>
    <property type="match status" value="1"/>
</dbReference>
<keyword evidence="9" id="KW-0324">Glycolysis</keyword>
<dbReference type="EMBL" id="CAKOGP040002120">
    <property type="protein sequence ID" value="CAJ1962789.1"/>
    <property type="molecule type" value="Genomic_DNA"/>
</dbReference>
<gene>
    <name evidence="12" type="ORF">CYCCA115_LOCUS19856</name>
</gene>
<evidence type="ECO:0000256" key="5">
    <source>
        <dbReference type="ARBA" id="ARBA00022741"/>
    </source>
</evidence>
<comment type="cofactor">
    <cofactor evidence="1">
        <name>Mg(2+)</name>
        <dbReference type="ChEBI" id="CHEBI:18420"/>
    </cofactor>
</comment>
<keyword evidence="4" id="KW-0479">Metal-binding</keyword>
<dbReference type="Pfam" id="PF00365">
    <property type="entry name" value="PFK"/>
    <property type="match status" value="1"/>
</dbReference>
<evidence type="ECO:0000259" key="11">
    <source>
        <dbReference type="Pfam" id="PF00365"/>
    </source>
</evidence>
<dbReference type="GO" id="GO:0005524">
    <property type="term" value="F:ATP binding"/>
    <property type="evidence" value="ECO:0007669"/>
    <property type="project" value="UniProtKB-KW"/>
</dbReference>
<dbReference type="InterPro" id="IPR035966">
    <property type="entry name" value="PKF_sf"/>
</dbReference>
<dbReference type="PRINTS" id="PR00476">
    <property type="entry name" value="PHFRCTKINASE"/>
</dbReference>
<dbReference type="InterPro" id="IPR000023">
    <property type="entry name" value="Phosphofructokinase_dom"/>
</dbReference>
<dbReference type="InterPro" id="IPR050929">
    <property type="entry name" value="PFKA"/>
</dbReference>
<dbReference type="AlphaFoldDB" id="A0AAD2G4U4"/>
<sequence length="556" mass="60780">MSVKSTDTSFLALALTAAITAGITHWWTRRLEEQKVLKEKKQIYDRELLIKSKTLEARKLTGEPAGTVIEDLTIDKVFLWEVEDLKKRFSSSEVDNEMKNVPSSNTNPYFFPTLNVAPKKLEEAKSNQHATPTAYNKLITNHECIVADIVRKPNMKTYTHAYVRAGPRAKLHFDPKTVNAAIITCGGLCPGLNNVIREIVCTLCQLYGTNGSVYGLTGGYRGFYDPAYRPIKLTPELVQNIHHEGGTVLGSSRGGFDLEKTLDFLESKKISQLFVIGGDGTHRGAFRIHEGCMERGMNVAVAGIPKTIDNDVDYIDHSFGFSSAVEAAQVAIRAAKTEAICNMPNGIGVVKLMGRSAGYIAVHATMSSGDVDLCLVPEVPTVLEGELGCLPHLRRRVKDQGYAVVVVAEGAGEDVLGVSAETDASGNKKLPPIGEFMKAQIEEYFKKQDDVATVKYIDPSYTVRSVPANAADSLYCMQLGQNAVHGAMAGFTGFSVGLCNNRMVFLPIPQLVATSPRSMNPRGRTWERVLALTRQPNTVAKLNENASVENVQPTLR</sequence>
<evidence type="ECO:0000256" key="3">
    <source>
        <dbReference type="ARBA" id="ARBA00022679"/>
    </source>
</evidence>
<dbReference type="PANTHER" id="PTHR45770">
    <property type="entry name" value="ATP-DEPENDENT 6-PHOSPHOFRUCTOKINASE 1"/>
    <property type="match status" value="1"/>
</dbReference>
<dbReference type="FunFam" id="3.40.50.450:FF:000002">
    <property type="entry name" value="ATP-dependent 6-phosphofructokinase"/>
    <property type="match status" value="1"/>
</dbReference>
<dbReference type="GO" id="GO:0005737">
    <property type="term" value="C:cytoplasm"/>
    <property type="evidence" value="ECO:0007669"/>
    <property type="project" value="UniProtKB-ARBA"/>
</dbReference>
<feature type="domain" description="Phosphofructokinase" evidence="11">
    <location>
        <begin position="180"/>
        <end position="485"/>
    </location>
</feature>
<evidence type="ECO:0000313" key="12">
    <source>
        <dbReference type="EMBL" id="CAJ1962789.1"/>
    </source>
</evidence>
<protein>
    <recommendedName>
        <fullName evidence="11">Phosphofructokinase domain-containing protein</fullName>
    </recommendedName>
</protein>
<organism evidence="12 13">
    <name type="scientific">Cylindrotheca closterium</name>
    <dbReference type="NCBI Taxonomy" id="2856"/>
    <lineage>
        <taxon>Eukaryota</taxon>
        <taxon>Sar</taxon>
        <taxon>Stramenopiles</taxon>
        <taxon>Ochrophyta</taxon>
        <taxon>Bacillariophyta</taxon>
        <taxon>Bacillariophyceae</taxon>
        <taxon>Bacillariophycidae</taxon>
        <taxon>Bacillariales</taxon>
        <taxon>Bacillariaceae</taxon>
        <taxon>Cylindrotheca</taxon>
    </lineage>
</organism>
<dbReference type="InterPro" id="IPR022953">
    <property type="entry name" value="ATP_PFK"/>
</dbReference>
<dbReference type="GO" id="GO:0006002">
    <property type="term" value="P:fructose 6-phosphate metabolic process"/>
    <property type="evidence" value="ECO:0007669"/>
    <property type="project" value="InterPro"/>
</dbReference>
<keyword evidence="7" id="KW-0067">ATP-binding</keyword>
<keyword evidence="3" id="KW-0808">Transferase</keyword>
<evidence type="ECO:0000256" key="2">
    <source>
        <dbReference type="ARBA" id="ARBA00002659"/>
    </source>
</evidence>
<evidence type="ECO:0000256" key="8">
    <source>
        <dbReference type="ARBA" id="ARBA00022842"/>
    </source>
</evidence>
<proteinExistence type="predicted"/>
<evidence type="ECO:0000256" key="10">
    <source>
        <dbReference type="ARBA" id="ARBA00048070"/>
    </source>
</evidence>
<evidence type="ECO:0000256" key="1">
    <source>
        <dbReference type="ARBA" id="ARBA00001946"/>
    </source>
</evidence>
<comment type="caution">
    <text evidence="12">The sequence shown here is derived from an EMBL/GenBank/DDBJ whole genome shotgun (WGS) entry which is preliminary data.</text>
</comment>